<dbReference type="AlphaFoldDB" id="A0A432WLF7"/>
<keyword evidence="7" id="KW-1185">Reference proteome</keyword>
<dbReference type="PANTHER" id="PTHR45138">
    <property type="entry name" value="REGULATORY COMPONENTS OF SENSORY TRANSDUCTION SYSTEM"/>
    <property type="match status" value="1"/>
</dbReference>
<dbReference type="SUPFAM" id="SSF55073">
    <property type="entry name" value="Nucleotide cyclase"/>
    <property type="match status" value="1"/>
</dbReference>
<gene>
    <name evidence="6" type="ORF">CWE14_01210</name>
</gene>
<dbReference type="GO" id="GO:0052621">
    <property type="term" value="F:diguanylate cyclase activity"/>
    <property type="evidence" value="ECO:0007669"/>
    <property type="project" value="UniProtKB-EC"/>
</dbReference>
<organism evidence="6 7">
    <name type="scientific">Aliidiomarina soli</name>
    <dbReference type="NCBI Taxonomy" id="1928574"/>
    <lineage>
        <taxon>Bacteria</taxon>
        <taxon>Pseudomonadati</taxon>
        <taxon>Pseudomonadota</taxon>
        <taxon>Gammaproteobacteria</taxon>
        <taxon>Alteromonadales</taxon>
        <taxon>Idiomarinaceae</taxon>
        <taxon>Aliidiomarina</taxon>
    </lineage>
</organism>
<evidence type="ECO:0000259" key="5">
    <source>
        <dbReference type="PROSITE" id="PS50887"/>
    </source>
</evidence>
<dbReference type="GO" id="GO:0005886">
    <property type="term" value="C:plasma membrane"/>
    <property type="evidence" value="ECO:0007669"/>
    <property type="project" value="TreeGrafter"/>
</dbReference>
<dbReference type="InterPro" id="IPR000160">
    <property type="entry name" value="GGDEF_dom"/>
</dbReference>
<dbReference type="GO" id="GO:0043709">
    <property type="term" value="P:cell adhesion involved in single-species biofilm formation"/>
    <property type="evidence" value="ECO:0007669"/>
    <property type="project" value="TreeGrafter"/>
</dbReference>
<evidence type="ECO:0000313" key="6">
    <source>
        <dbReference type="EMBL" id="RUO34652.1"/>
    </source>
</evidence>
<reference evidence="6 7" key="1">
    <citation type="journal article" date="2011" name="Front. Microbiol.">
        <title>Genomic signatures of strain selection and enhancement in Bacillus atrophaeus var. globigii, a historical biowarfare simulant.</title>
        <authorList>
            <person name="Gibbons H.S."/>
            <person name="Broomall S.M."/>
            <person name="McNew L.A."/>
            <person name="Daligault H."/>
            <person name="Chapman C."/>
            <person name="Bruce D."/>
            <person name="Karavis M."/>
            <person name="Krepps M."/>
            <person name="McGregor P.A."/>
            <person name="Hong C."/>
            <person name="Park K.H."/>
            <person name="Akmal A."/>
            <person name="Feldman A."/>
            <person name="Lin J.S."/>
            <person name="Chang W.E."/>
            <person name="Higgs B.W."/>
            <person name="Demirev P."/>
            <person name="Lindquist J."/>
            <person name="Liem A."/>
            <person name="Fochler E."/>
            <person name="Read T.D."/>
            <person name="Tapia R."/>
            <person name="Johnson S."/>
            <person name="Bishop-Lilly K.A."/>
            <person name="Detter C."/>
            <person name="Han C."/>
            <person name="Sozhamannan S."/>
            <person name="Rosenzweig C.N."/>
            <person name="Skowronski E.W."/>
        </authorList>
    </citation>
    <scope>NUCLEOTIDE SEQUENCE [LARGE SCALE GENOMIC DNA]</scope>
    <source>
        <strain evidence="6 7">Y4G10-17</strain>
    </source>
</reference>
<comment type="catalytic activity">
    <reaction evidence="3">
        <text>2 GTP = 3',3'-c-di-GMP + 2 diphosphate</text>
        <dbReference type="Rhea" id="RHEA:24898"/>
        <dbReference type="ChEBI" id="CHEBI:33019"/>
        <dbReference type="ChEBI" id="CHEBI:37565"/>
        <dbReference type="ChEBI" id="CHEBI:58805"/>
        <dbReference type="EC" id="2.7.7.65"/>
    </reaction>
</comment>
<evidence type="ECO:0000313" key="7">
    <source>
        <dbReference type="Proteomes" id="UP000287823"/>
    </source>
</evidence>
<dbReference type="PROSITE" id="PS50887">
    <property type="entry name" value="GGDEF"/>
    <property type="match status" value="1"/>
</dbReference>
<feature type="coiled-coil region" evidence="4">
    <location>
        <begin position="295"/>
        <end position="336"/>
    </location>
</feature>
<evidence type="ECO:0000256" key="2">
    <source>
        <dbReference type="ARBA" id="ARBA00012528"/>
    </source>
</evidence>
<dbReference type="InterPro" id="IPR043128">
    <property type="entry name" value="Rev_trsase/Diguanyl_cyclase"/>
</dbReference>
<dbReference type="NCBIfam" id="TIGR00254">
    <property type="entry name" value="GGDEF"/>
    <property type="match status" value="1"/>
</dbReference>
<dbReference type="Pfam" id="PF00990">
    <property type="entry name" value="GGDEF"/>
    <property type="match status" value="1"/>
</dbReference>
<keyword evidence="4" id="KW-0175">Coiled coil</keyword>
<name>A0A432WLF7_9GAMM</name>
<comment type="cofactor">
    <cofactor evidence="1">
        <name>Mg(2+)</name>
        <dbReference type="ChEBI" id="CHEBI:18420"/>
    </cofactor>
</comment>
<dbReference type="InterPro" id="IPR048516">
    <property type="entry name" value="DGCcoil"/>
</dbReference>
<accession>A0A432WLF7</accession>
<comment type="caution">
    <text evidence="6">The sequence shown here is derived from an EMBL/GenBank/DDBJ whole genome shotgun (WGS) entry which is preliminary data.</text>
</comment>
<dbReference type="Proteomes" id="UP000287823">
    <property type="component" value="Unassembled WGS sequence"/>
</dbReference>
<dbReference type="Pfam" id="PF20975">
    <property type="entry name" value="DGCcoil"/>
    <property type="match status" value="1"/>
</dbReference>
<dbReference type="Gene3D" id="3.30.70.270">
    <property type="match status" value="1"/>
</dbReference>
<dbReference type="FunFam" id="3.30.70.270:FF:000001">
    <property type="entry name" value="Diguanylate cyclase domain protein"/>
    <property type="match status" value="1"/>
</dbReference>
<dbReference type="InterPro" id="IPR029787">
    <property type="entry name" value="Nucleotide_cyclase"/>
</dbReference>
<evidence type="ECO:0000256" key="4">
    <source>
        <dbReference type="SAM" id="Coils"/>
    </source>
</evidence>
<feature type="domain" description="GGDEF" evidence="5">
    <location>
        <begin position="367"/>
        <end position="497"/>
    </location>
</feature>
<sequence length="497" mass="55986">MSSNQYNGYPGQGEINTLLEFINRLGNASRGISGDIDKHLAKIKSLTDTNTLSIDALKPHFDAVMQALQREQARIERTMREVHLGSISALRHLLDYEKLAPGSKEQTADVLQRLQAPLHSYSELLPLMLNVIERFQAELSNSVRPFGEKPNAADYQALQGELTNLLATIDFRSTASNTLQSLRQRLLQMLDGEQLLNACMDALRLIIQGINEERQSAQQFLLSLSDALSSVNKALARAVQTHDDNSEEQAQLSLQLQARVQNLASSVNNASSLQELKHQVQGHVNDISELLVNKLAMEQSERQSLRNQLSTMQARLEDVESEAQMYKRKLSEQKFKSLQDSLTRLPNRAAFEERLELEYQRWQSYAAPLAIAIADIDHFKVINDTYGHTAGDKTLQVIANMLKKSLRDTDFVCRYGGEEFVIVFPQTTTEVAFELLEKARHRIKSIPFKFKNTSISITISAGVSSFVAQDTPARVFERADRALYLAKNEGRDRVSQQ</sequence>
<dbReference type="EMBL" id="PIPO01000001">
    <property type="protein sequence ID" value="RUO34652.1"/>
    <property type="molecule type" value="Genomic_DNA"/>
</dbReference>
<dbReference type="CDD" id="cd01949">
    <property type="entry name" value="GGDEF"/>
    <property type="match status" value="1"/>
</dbReference>
<evidence type="ECO:0000256" key="3">
    <source>
        <dbReference type="ARBA" id="ARBA00034247"/>
    </source>
</evidence>
<dbReference type="EC" id="2.7.7.65" evidence="2"/>
<dbReference type="InterPro" id="IPR050469">
    <property type="entry name" value="Diguanylate_Cyclase"/>
</dbReference>
<dbReference type="SMART" id="SM00267">
    <property type="entry name" value="GGDEF"/>
    <property type="match status" value="1"/>
</dbReference>
<evidence type="ECO:0000256" key="1">
    <source>
        <dbReference type="ARBA" id="ARBA00001946"/>
    </source>
</evidence>
<dbReference type="PANTHER" id="PTHR45138:SF9">
    <property type="entry name" value="DIGUANYLATE CYCLASE DGCM-RELATED"/>
    <property type="match status" value="1"/>
</dbReference>
<protein>
    <recommendedName>
        <fullName evidence="2">diguanylate cyclase</fullName>
        <ecNumber evidence="2">2.7.7.65</ecNumber>
    </recommendedName>
</protein>
<proteinExistence type="predicted"/>
<dbReference type="GO" id="GO:1902201">
    <property type="term" value="P:negative regulation of bacterial-type flagellum-dependent cell motility"/>
    <property type="evidence" value="ECO:0007669"/>
    <property type="project" value="TreeGrafter"/>
</dbReference>
<dbReference type="RefSeq" id="WP_126797707.1">
    <property type="nucleotide sequence ID" value="NZ_PIPO01000001.1"/>
</dbReference>